<dbReference type="Proteomes" id="UP000245839">
    <property type="component" value="Unassembled WGS sequence"/>
</dbReference>
<dbReference type="OrthoDB" id="4463518at2"/>
<reference evidence="3 5" key="2">
    <citation type="submission" date="2018-03" db="EMBL/GenBank/DDBJ databases">
        <title>Genomic Encyclopedia of Archaeal and Bacterial Type Strains, Phase II (KMG-II): from individual species to whole genera.</title>
        <authorList>
            <person name="Goeker M."/>
        </authorList>
    </citation>
    <scope>NUCLEOTIDE SEQUENCE [LARGE SCALE GENOMIC DNA]</scope>
    <source>
        <strain evidence="3 5">DSM 25227</strain>
    </source>
</reference>
<keyword evidence="5" id="KW-1185">Reference proteome</keyword>
<gene>
    <name evidence="3" type="ORF">BCF38_1104</name>
    <name evidence="4" type="ORF">SAMN05421539_1104</name>
</gene>
<dbReference type="Proteomes" id="UP000251571">
    <property type="component" value="Unassembled WGS sequence"/>
</dbReference>
<dbReference type="EMBL" id="UETC01000010">
    <property type="protein sequence ID" value="SSA49463.1"/>
    <property type="molecule type" value="Genomic_DNA"/>
</dbReference>
<dbReference type="EMBL" id="QGDJ01000010">
    <property type="protein sequence ID" value="PWJ15784.1"/>
    <property type="molecule type" value="Genomic_DNA"/>
</dbReference>
<evidence type="ECO:0000256" key="1">
    <source>
        <dbReference type="SAM" id="SignalP"/>
    </source>
</evidence>
<dbReference type="AlphaFoldDB" id="A0A2Y9C8L0"/>
<feature type="domain" description="Peptidase S74" evidence="2">
    <location>
        <begin position="297"/>
        <end position="388"/>
    </location>
</feature>
<name>A0A2Y9C8L0_9RHOB</name>
<protein>
    <submittedName>
        <fullName evidence="4">Chaperone of endosialidase</fullName>
    </submittedName>
    <submittedName>
        <fullName evidence="3">Endosialidase-like protein</fullName>
    </submittedName>
</protein>
<proteinExistence type="predicted"/>
<organism evidence="4 6">
    <name type="scientific">Jannaschia seohaensis</name>
    <dbReference type="NCBI Taxonomy" id="475081"/>
    <lineage>
        <taxon>Bacteria</taxon>
        <taxon>Pseudomonadati</taxon>
        <taxon>Pseudomonadota</taxon>
        <taxon>Alphaproteobacteria</taxon>
        <taxon>Rhodobacterales</taxon>
        <taxon>Roseobacteraceae</taxon>
        <taxon>Jannaschia</taxon>
    </lineage>
</organism>
<dbReference type="Pfam" id="PF13884">
    <property type="entry name" value="Peptidase_S74"/>
    <property type="match status" value="1"/>
</dbReference>
<evidence type="ECO:0000313" key="5">
    <source>
        <dbReference type="Proteomes" id="UP000245839"/>
    </source>
</evidence>
<evidence type="ECO:0000313" key="3">
    <source>
        <dbReference type="EMBL" id="PWJ15784.1"/>
    </source>
</evidence>
<accession>A0A2Y9C8L0</accession>
<dbReference type="InterPro" id="IPR030392">
    <property type="entry name" value="S74_ICA"/>
</dbReference>
<keyword evidence="1" id="KW-0732">Signal</keyword>
<dbReference type="PROSITE" id="PS51688">
    <property type="entry name" value="ICA"/>
    <property type="match status" value="1"/>
</dbReference>
<sequence>MPLSPSRASLAATLILGAGPGWADLIDSDTTIRDALCVGNGCLSTENFGNDPLRLKATTLSIHFDDTSASGGSFPANDWRVYANEPGQNDRDIFKITDMTGGADLLLLEAGAPQNAIYLARSGRLGLGVSAPQADLHLLKPDTPTLRLEQSTAGGFSAYTWEIGGSDGSFFVRDAVTGDIPFSVVAGANDGIATFRGGRMGVGVEYPDTALHVVSTEGTGNLKMEDTGGSGPLRMLDLRNDGAVQIYMNNTSRSDASWLFSAGQSMWLSPTENPHDRVFELSNTGDILIDGVVVESSDRTRKTAMEPVDSAKILAGVAALDIAEWTYLHDAEAGTRHIGPMAQDFHANFGLGASETGIASLDGNGVALAAIQALLARIEALETQLSAR</sequence>
<feature type="chain" id="PRO_5033776360" evidence="1">
    <location>
        <begin position="24"/>
        <end position="388"/>
    </location>
</feature>
<evidence type="ECO:0000313" key="6">
    <source>
        <dbReference type="Proteomes" id="UP000251571"/>
    </source>
</evidence>
<reference evidence="4 6" key="1">
    <citation type="submission" date="2016-10" db="EMBL/GenBank/DDBJ databases">
        <authorList>
            <person name="Cai Z."/>
        </authorList>
    </citation>
    <scope>NUCLEOTIDE SEQUENCE [LARGE SCALE GENOMIC DNA]</scope>
    <source>
        <strain evidence="4 6">DSM 25227</strain>
    </source>
</reference>
<feature type="signal peptide" evidence="1">
    <location>
        <begin position="1"/>
        <end position="23"/>
    </location>
</feature>
<evidence type="ECO:0000313" key="4">
    <source>
        <dbReference type="EMBL" id="SSA49463.1"/>
    </source>
</evidence>
<dbReference type="RefSeq" id="WP_109565483.1">
    <property type="nucleotide sequence ID" value="NZ_QGDJ01000010.1"/>
</dbReference>
<evidence type="ECO:0000259" key="2">
    <source>
        <dbReference type="PROSITE" id="PS51688"/>
    </source>
</evidence>